<dbReference type="Gene3D" id="3.90.190.20">
    <property type="entry name" value="Mur ligase, C-terminal domain"/>
    <property type="match status" value="1"/>
</dbReference>
<keyword evidence="3" id="KW-0479">Metal-binding</keyword>
<accession>A0A5C3M1W6</accession>
<dbReference type="EMBL" id="ML213600">
    <property type="protein sequence ID" value="TFK39220.1"/>
    <property type="molecule type" value="Genomic_DNA"/>
</dbReference>
<proteinExistence type="inferred from homology"/>
<dbReference type="UniPathway" id="UPA00850"/>
<dbReference type="Proteomes" id="UP000308652">
    <property type="component" value="Unassembled WGS sequence"/>
</dbReference>
<evidence type="ECO:0000256" key="6">
    <source>
        <dbReference type="ARBA" id="ARBA00022842"/>
    </source>
</evidence>
<name>A0A5C3M1W6_9AGAR</name>
<dbReference type="GO" id="GO:0004326">
    <property type="term" value="F:tetrahydrofolylpolyglutamate synthase activity"/>
    <property type="evidence" value="ECO:0007669"/>
    <property type="project" value="InterPro"/>
</dbReference>
<keyword evidence="8" id="KW-1185">Reference proteome</keyword>
<dbReference type="PANTHER" id="PTHR11136:SF0">
    <property type="entry name" value="DIHYDROFOLATE SYNTHETASE-RELATED"/>
    <property type="match status" value="1"/>
</dbReference>
<evidence type="ECO:0000256" key="1">
    <source>
        <dbReference type="ARBA" id="ARBA00008276"/>
    </source>
</evidence>
<evidence type="ECO:0000313" key="8">
    <source>
        <dbReference type="Proteomes" id="UP000308652"/>
    </source>
</evidence>
<keyword evidence="6" id="KW-0460">Magnesium</keyword>
<dbReference type="AlphaFoldDB" id="A0A5C3M1W6"/>
<evidence type="ECO:0000256" key="4">
    <source>
        <dbReference type="ARBA" id="ARBA00022741"/>
    </source>
</evidence>
<dbReference type="PROSITE" id="PS01012">
    <property type="entry name" value="FOLYLPOLYGLU_SYNT_2"/>
    <property type="match status" value="1"/>
</dbReference>
<dbReference type="PROSITE" id="PS01011">
    <property type="entry name" value="FOLYLPOLYGLU_SYNT_1"/>
    <property type="match status" value="1"/>
</dbReference>
<evidence type="ECO:0000256" key="5">
    <source>
        <dbReference type="ARBA" id="ARBA00022840"/>
    </source>
</evidence>
<gene>
    <name evidence="7" type="ORF">BDQ12DRAFT_682395</name>
</gene>
<keyword evidence="5" id="KW-0067">ATP-binding</keyword>
<dbReference type="SUPFAM" id="SSF53623">
    <property type="entry name" value="MurD-like peptide ligases, catalytic domain"/>
    <property type="match status" value="1"/>
</dbReference>
<dbReference type="GO" id="GO:0008841">
    <property type="term" value="F:dihydrofolate synthase activity"/>
    <property type="evidence" value="ECO:0007669"/>
    <property type="project" value="TreeGrafter"/>
</dbReference>
<comment type="similarity">
    <text evidence="1">Belongs to the folylpolyglutamate synthase family.</text>
</comment>
<dbReference type="NCBIfam" id="TIGR01499">
    <property type="entry name" value="folC"/>
    <property type="match status" value="1"/>
</dbReference>
<protein>
    <submittedName>
        <fullName evidence="7">Mur ligase</fullName>
    </submittedName>
</protein>
<dbReference type="GO" id="GO:0046872">
    <property type="term" value="F:metal ion binding"/>
    <property type="evidence" value="ECO:0007669"/>
    <property type="project" value="UniProtKB-KW"/>
</dbReference>
<dbReference type="InterPro" id="IPR036565">
    <property type="entry name" value="Mur-like_cat_sf"/>
</dbReference>
<reference evidence="7 8" key="1">
    <citation type="journal article" date="2019" name="Nat. Ecol. Evol.">
        <title>Megaphylogeny resolves global patterns of mushroom evolution.</title>
        <authorList>
            <person name="Varga T."/>
            <person name="Krizsan K."/>
            <person name="Foldi C."/>
            <person name="Dima B."/>
            <person name="Sanchez-Garcia M."/>
            <person name="Sanchez-Ramirez S."/>
            <person name="Szollosi G.J."/>
            <person name="Szarkandi J.G."/>
            <person name="Papp V."/>
            <person name="Albert L."/>
            <person name="Andreopoulos W."/>
            <person name="Angelini C."/>
            <person name="Antonin V."/>
            <person name="Barry K.W."/>
            <person name="Bougher N.L."/>
            <person name="Buchanan P."/>
            <person name="Buyck B."/>
            <person name="Bense V."/>
            <person name="Catcheside P."/>
            <person name="Chovatia M."/>
            <person name="Cooper J."/>
            <person name="Damon W."/>
            <person name="Desjardin D."/>
            <person name="Finy P."/>
            <person name="Geml J."/>
            <person name="Haridas S."/>
            <person name="Hughes K."/>
            <person name="Justo A."/>
            <person name="Karasinski D."/>
            <person name="Kautmanova I."/>
            <person name="Kiss B."/>
            <person name="Kocsube S."/>
            <person name="Kotiranta H."/>
            <person name="LaButti K.M."/>
            <person name="Lechner B.E."/>
            <person name="Liimatainen K."/>
            <person name="Lipzen A."/>
            <person name="Lukacs Z."/>
            <person name="Mihaltcheva S."/>
            <person name="Morgado L.N."/>
            <person name="Niskanen T."/>
            <person name="Noordeloos M.E."/>
            <person name="Ohm R.A."/>
            <person name="Ortiz-Santana B."/>
            <person name="Ovrebo C."/>
            <person name="Racz N."/>
            <person name="Riley R."/>
            <person name="Savchenko A."/>
            <person name="Shiryaev A."/>
            <person name="Soop K."/>
            <person name="Spirin V."/>
            <person name="Szebenyi C."/>
            <person name="Tomsovsky M."/>
            <person name="Tulloss R.E."/>
            <person name="Uehling J."/>
            <person name="Grigoriev I.V."/>
            <person name="Vagvolgyi C."/>
            <person name="Papp T."/>
            <person name="Martin F.M."/>
            <person name="Miettinen O."/>
            <person name="Hibbett D.S."/>
            <person name="Nagy L.G."/>
        </authorList>
    </citation>
    <scope>NUCLEOTIDE SEQUENCE [LARGE SCALE GENOMIC DNA]</scope>
    <source>
        <strain evidence="7 8">CBS 166.37</strain>
    </source>
</reference>
<dbReference type="GO" id="GO:0005739">
    <property type="term" value="C:mitochondrion"/>
    <property type="evidence" value="ECO:0007669"/>
    <property type="project" value="TreeGrafter"/>
</dbReference>
<dbReference type="Gene3D" id="3.40.1190.10">
    <property type="entry name" value="Mur-like, catalytic domain"/>
    <property type="match status" value="1"/>
</dbReference>
<evidence type="ECO:0000256" key="2">
    <source>
        <dbReference type="ARBA" id="ARBA00022598"/>
    </source>
</evidence>
<dbReference type="GO" id="GO:0005524">
    <property type="term" value="F:ATP binding"/>
    <property type="evidence" value="ECO:0007669"/>
    <property type="project" value="UniProtKB-KW"/>
</dbReference>
<organism evidence="7 8">
    <name type="scientific">Crucibulum laeve</name>
    <dbReference type="NCBI Taxonomy" id="68775"/>
    <lineage>
        <taxon>Eukaryota</taxon>
        <taxon>Fungi</taxon>
        <taxon>Dikarya</taxon>
        <taxon>Basidiomycota</taxon>
        <taxon>Agaricomycotina</taxon>
        <taxon>Agaricomycetes</taxon>
        <taxon>Agaricomycetidae</taxon>
        <taxon>Agaricales</taxon>
        <taxon>Agaricineae</taxon>
        <taxon>Nidulariaceae</taxon>
        <taxon>Crucibulum</taxon>
    </lineage>
</organism>
<keyword evidence="2 7" id="KW-0436">Ligase</keyword>
<keyword evidence="4" id="KW-0547">Nucleotide-binding</keyword>
<dbReference type="InterPro" id="IPR036615">
    <property type="entry name" value="Mur_ligase_C_dom_sf"/>
</dbReference>
<dbReference type="PANTHER" id="PTHR11136">
    <property type="entry name" value="FOLYLPOLYGLUTAMATE SYNTHASE-RELATED"/>
    <property type="match status" value="1"/>
</dbReference>
<evidence type="ECO:0000256" key="3">
    <source>
        <dbReference type="ARBA" id="ARBA00022723"/>
    </source>
</evidence>
<dbReference type="InterPro" id="IPR001645">
    <property type="entry name" value="Folylpolyglutamate_synth"/>
</dbReference>
<dbReference type="GO" id="GO:0005829">
    <property type="term" value="C:cytosol"/>
    <property type="evidence" value="ECO:0007669"/>
    <property type="project" value="TreeGrafter"/>
</dbReference>
<dbReference type="OrthoDB" id="5212574at2759"/>
<dbReference type="STRING" id="68775.A0A5C3M1W6"/>
<dbReference type="InterPro" id="IPR018109">
    <property type="entry name" value="Folylpolyglutamate_synth_CS"/>
</dbReference>
<evidence type="ECO:0000313" key="7">
    <source>
        <dbReference type="EMBL" id="TFK39220.1"/>
    </source>
</evidence>
<sequence length="513" mass="55750">MSIDLSLDRIQRLTTHLPPYTRPTIHIAGTNGKGSVAALVSSILLASKPPYSVGRYTSPHLVSVYDSICIDNEPVSLEVYALLRDEVERADREHSTHLSSFELLTLTVLRIFEHLKLDIVVLEVGMGGRLDATNIIPDSCVLVSALTTVDLDHQAFLGDTISEIAREKAGIARSGKPLVLGRQVHDEVEGVVKRVLEDVGGTLVKAVDVHLSDLPDETLWEDRFSFNPKAFQEPPAQRVRAELPCFHDPSLKGLLYLYGAHQLDNLGTALGIISALLTSSPSSLDFQKRITMRSIENGIMQTRWPGRLSFHQYSVPGTPTPLAILADGAHNPASAATLGTYITSLLNFVLPRSHLTPSPPLSVTITYILALSHSPPKTPLQTLSPVLPPVIPISEPAIPNRIEVPLELTVNVNVALPTFTLPEGMPWVKCVPPAELAGVVGQLVPDANVWVPSEHTEGVDAGKGDLERSLEWAAVRVKDNATQHLVVIAGSLYLVADFYRLLGQKKDEKAVDT</sequence>